<accession>A0ABT8A0C3</accession>
<dbReference type="InterPro" id="IPR039552">
    <property type="entry name" value="IS66_C"/>
</dbReference>
<gene>
    <name evidence="3" type="ORF">QWZ14_02175</name>
</gene>
<reference evidence="4" key="1">
    <citation type="journal article" date="2019" name="Int. J. Syst. Evol. Microbiol.">
        <title>The Global Catalogue of Microorganisms (GCM) 10K type strain sequencing project: providing services to taxonomists for standard genome sequencing and annotation.</title>
        <authorList>
            <consortium name="The Broad Institute Genomics Platform"/>
            <consortium name="The Broad Institute Genome Sequencing Center for Infectious Disease"/>
            <person name="Wu L."/>
            <person name="Ma J."/>
        </authorList>
    </citation>
    <scope>NUCLEOTIDE SEQUENCE [LARGE SCALE GENOMIC DNA]</scope>
    <source>
        <strain evidence="4">CECT 7131</strain>
    </source>
</reference>
<keyword evidence="4" id="KW-1185">Reference proteome</keyword>
<dbReference type="EMBL" id="JAUFPN010000020">
    <property type="protein sequence ID" value="MDN3563183.1"/>
    <property type="molecule type" value="Genomic_DNA"/>
</dbReference>
<feature type="domain" description="Transposase IS66 C-terminal" evidence="2">
    <location>
        <begin position="148"/>
        <end position="186"/>
    </location>
</feature>
<dbReference type="NCBIfam" id="NF033517">
    <property type="entry name" value="transpos_IS66"/>
    <property type="match status" value="1"/>
</dbReference>
<evidence type="ECO:0000313" key="4">
    <source>
        <dbReference type="Proteomes" id="UP001529369"/>
    </source>
</evidence>
<evidence type="ECO:0000259" key="1">
    <source>
        <dbReference type="Pfam" id="PF03050"/>
    </source>
</evidence>
<dbReference type="PANTHER" id="PTHR33678">
    <property type="entry name" value="BLL1576 PROTEIN"/>
    <property type="match status" value="1"/>
</dbReference>
<dbReference type="Proteomes" id="UP001529369">
    <property type="component" value="Unassembled WGS sequence"/>
</dbReference>
<dbReference type="RefSeq" id="WP_290314921.1">
    <property type="nucleotide sequence ID" value="NZ_JAUFPN010000020.1"/>
</dbReference>
<sequence>PPSQDFPDASWAHARRYLFDEFERTKSPIAEEGLRQIQALYAIEAEINGLPPEHRHAERQARSKPLLAELQDWMETQRRRLSGKSDLGKALQYALGRWDALMRYLDDGRLSIDNNLAERLLRGIAVTRKNFLFLGSDAGGERAAIIYTIAETAKLNGHNPEAYITSVLDRMAKGHLASRIDDLLPWNLRPEAQAVAVG</sequence>
<dbReference type="Pfam" id="PF13817">
    <property type="entry name" value="DDE_Tnp_IS66_C"/>
    <property type="match status" value="1"/>
</dbReference>
<dbReference type="Pfam" id="PF03050">
    <property type="entry name" value="DDE_Tnp_IS66"/>
    <property type="match status" value="1"/>
</dbReference>
<evidence type="ECO:0000313" key="3">
    <source>
        <dbReference type="EMBL" id="MDN3563183.1"/>
    </source>
</evidence>
<dbReference type="PANTHER" id="PTHR33678:SF1">
    <property type="entry name" value="BLL1576 PROTEIN"/>
    <property type="match status" value="1"/>
</dbReference>
<feature type="non-terminal residue" evidence="3">
    <location>
        <position position="1"/>
    </location>
</feature>
<comment type="caution">
    <text evidence="3">The sequence shown here is derived from an EMBL/GenBank/DDBJ whole genome shotgun (WGS) entry which is preliminary data.</text>
</comment>
<name>A0ABT8A0C3_9PROT</name>
<dbReference type="InterPro" id="IPR004291">
    <property type="entry name" value="Transposase_IS66_central"/>
</dbReference>
<protein>
    <submittedName>
        <fullName evidence="3">IS66 family transposase</fullName>
    </submittedName>
</protein>
<organism evidence="3 4">
    <name type="scientific">Paeniroseomonas aquatica</name>
    <dbReference type="NCBI Taxonomy" id="373043"/>
    <lineage>
        <taxon>Bacteria</taxon>
        <taxon>Pseudomonadati</taxon>
        <taxon>Pseudomonadota</taxon>
        <taxon>Alphaproteobacteria</taxon>
        <taxon>Acetobacterales</taxon>
        <taxon>Acetobacteraceae</taxon>
        <taxon>Paeniroseomonas</taxon>
    </lineage>
</organism>
<proteinExistence type="predicted"/>
<evidence type="ECO:0000259" key="2">
    <source>
        <dbReference type="Pfam" id="PF13817"/>
    </source>
</evidence>
<feature type="domain" description="Transposase IS66 central" evidence="1">
    <location>
        <begin position="11"/>
        <end position="141"/>
    </location>
</feature>
<dbReference type="InterPro" id="IPR052344">
    <property type="entry name" value="Transposase-related"/>
</dbReference>